<dbReference type="FunFam" id="3.30.70.270:FF:000001">
    <property type="entry name" value="Diguanylate cyclase domain protein"/>
    <property type="match status" value="1"/>
</dbReference>
<dbReference type="SUPFAM" id="SSF55073">
    <property type="entry name" value="Nucleotide cyclase"/>
    <property type="match status" value="1"/>
</dbReference>
<keyword evidence="1" id="KW-0175">Coiled coil</keyword>
<sequence>MEQLKYAKEQLITEIELLRRQVERLEQENHDLQIALETTAIHGDLVESELYTVNQKLQSAIASYQQKQTILESVLESVAQQKTDLEIILHTMTEHGDSVETELFNLNQRLEAEMLERKKTENKLHSLVRIISKEKDDLEKIMRTIIEHGDAIETQWYGKLLEADQLALIDGLTQVANRRHLDNYLASEWRRLTREQQPLALILCDVDNFKLYNDTYGHQLGDDCLKQVARAIACSVNRPSDLVARYGGEEFAVILPNTPIEGAVCVAERIRAAIEALQILHERSPVRPHVTLSLGVAALVPAEALSLKQLIALADDALYEAKQAGKNHIQVAISDAN</sequence>
<name>A0A7C3KCE4_9CYAN</name>
<organism evidence="3">
    <name type="scientific">Oscillatoriales cyanobacterium SpSt-418</name>
    <dbReference type="NCBI Taxonomy" id="2282169"/>
    <lineage>
        <taxon>Bacteria</taxon>
        <taxon>Bacillati</taxon>
        <taxon>Cyanobacteriota</taxon>
        <taxon>Cyanophyceae</taxon>
        <taxon>Oscillatoriophycideae</taxon>
        <taxon>Oscillatoriales</taxon>
    </lineage>
</organism>
<dbReference type="NCBIfam" id="TIGR00254">
    <property type="entry name" value="GGDEF"/>
    <property type="match status" value="1"/>
</dbReference>
<dbReference type="EMBL" id="DSRU01000049">
    <property type="protein sequence ID" value="HFM96943.1"/>
    <property type="molecule type" value="Genomic_DNA"/>
</dbReference>
<feature type="coiled-coil region" evidence="1">
    <location>
        <begin position="1"/>
        <end position="35"/>
    </location>
</feature>
<dbReference type="GO" id="GO:0043709">
    <property type="term" value="P:cell adhesion involved in single-species biofilm formation"/>
    <property type="evidence" value="ECO:0007669"/>
    <property type="project" value="TreeGrafter"/>
</dbReference>
<proteinExistence type="predicted"/>
<dbReference type="InterPro" id="IPR029787">
    <property type="entry name" value="Nucleotide_cyclase"/>
</dbReference>
<dbReference type="PROSITE" id="PS50887">
    <property type="entry name" value="GGDEF"/>
    <property type="match status" value="1"/>
</dbReference>
<dbReference type="InterPro" id="IPR000160">
    <property type="entry name" value="GGDEF_dom"/>
</dbReference>
<dbReference type="PANTHER" id="PTHR45138">
    <property type="entry name" value="REGULATORY COMPONENTS OF SENSORY TRANSDUCTION SYSTEM"/>
    <property type="match status" value="1"/>
</dbReference>
<evidence type="ECO:0000259" key="2">
    <source>
        <dbReference type="PROSITE" id="PS50887"/>
    </source>
</evidence>
<dbReference type="CDD" id="cd01949">
    <property type="entry name" value="GGDEF"/>
    <property type="match status" value="1"/>
</dbReference>
<dbReference type="InterPro" id="IPR050469">
    <property type="entry name" value="Diguanylate_Cyclase"/>
</dbReference>
<dbReference type="AlphaFoldDB" id="A0A7C3KCE4"/>
<dbReference type="GO" id="GO:1902201">
    <property type="term" value="P:negative regulation of bacterial-type flagellum-dependent cell motility"/>
    <property type="evidence" value="ECO:0007669"/>
    <property type="project" value="TreeGrafter"/>
</dbReference>
<accession>A0A7C3KCE4</accession>
<comment type="caution">
    <text evidence="3">The sequence shown here is derived from an EMBL/GenBank/DDBJ whole genome shotgun (WGS) entry which is preliminary data.</text>
</comment>
<protein>
    <submittedName>
        <fullName evidence="3">Diguanylate cyclase</fullName>
    </submittedName>
</protein>
<dbReference type="InterPro" id="IPR043128">
    <property type="entry name" value="Rev_trsase/Diguanyl_cyclase"/>
</dbReference>
<reference evidence="3" key="1">
    <citation type="journal article" date="2020" name="mSystems">
        <title>Genome- and Community-Level Interaction Insights into Carbon Utilization and Element Cycling Functions of Hydrothermarchaeota in Hydrothermal Sediment.</title>
        <authorList>
            <person name="Zhou Z."/>
            <person name="Liu Y."/>
            <person name="Xu W."/>
            <person name="Pan J."/>
            <person name="Luo Z.H."/>
            <person name="Li M."/>
        </authorList>
    </citation>
    <scope>NUCLEOTIDE SEQUENCE [LARGE SCALE GENOMIC DNA]</scope>
    <source>
        <strain evidence="3">SpSt-418</strain>
    </source>
</reference>
<dbReference type="PANTHER" id="PTHR45138:SF9">
    <property type="entry name" value="DIGUANYLATE CYCLASE DGCM-RELATED"/>
    <property type="match status" value="1"/>
</dbReference>
<gene>
    <name evidence="3" type="ORF">ENR64_04095</name>
</gene>
<evidence type="ECO:0000256" key="1">
    <source>
        <dbReference type="SAM" id="Coils"/>
    </source>
</evidence>
<dbReference type="GO" id="GO:0005886">
    <property type="term" value="C:plasma membrane"/>
    <property type="evidence" value="ECO:0007669"/>
    <property type="project" value="TreeGrafter"/>
</dbReference>
<feature type="domain" description="GGDEF" evidence="2">
    <location>
        <begin position="197"/>
        <end position="334"/>
    </location>
</feature>
<dbReference type="SMART" id="SM00267">
    <property type="entry name" value="GGDEF"/>
    <property type="match status" value="1"/>
</dbReference>
<dbReference type="GO" id="GO:0052621">
    <property type="term" value="F:diguanylate cyclase activity"/>
    <property type="evidence" value="ECO:0007669"/>
    <property type="project" value="TreeGrafter"/>
</dbReference>
<dbReference type="Gene3D" id="3.30.70.270">
    <property type="match status" value="1"/>
</dbReference>
<evidence type="ECO:0000313" key="3">
    <source>
        <dbReference type="EMBL" id="HFM96943.1"/>
    </source>
</evidence>
<dbReference type="Pfam" id="PF00990">
    <property type="entry name" value="GGDEF"/>
    <property type="match status" value="1"/>
</dbReference>